<evidence type="ECO:0000259" key="5">
    <source>
        <dbReference type="Pfam" id="PF00700"/>
    </source>
</evidence>
<organism evidence="6 7">
    <name type="scientific">Halobacteriovorax vibrionivorans</name>
    <dbReference type="NCBI Taxonomy" id="2152716"/>
    <lineage>
        <taxon>Bacteria</taxon>
        <taxon>Pseudomonadati</taxon>
        <taxon>Bdellovibrionota</taxon>
        <taxon>Bacteriovoracia</taxon>
        <taxon>Bacteriovoracales</taxon>
        <taxon>Halobacteriovoraceae</taxon>
        <taxon>Halobacteriovorax</taxon>
    </lineage>
</organism>
<dbReference type="InterPro" id="IPR001492">
    <property type="entry name" value="Flagellin"/>
</dbReference>
<feature type="domain" description="Flagellin N-terminal" evidence="4">
    <location>
        <begin position="4"/>
        <end position="139"/>
    </location>
</feature>
<keyword evidence="3" id="KW-0964">Secreted</keyword>
<dbReference type="InterPro" id="IPR001029">
    <property type="entry name" value="Flagellin_N"/>
</dbReference>
<comment type="caution">
    <text evidence="6">The sequence shown here is derived from an EMBL/GenBank/DDBJ whole genome shotgun (WGS) entry which is preliminary data.</text>
</comment>
<evidence type="ECO:0000256" key="1">
    <source>
        <dbReference type="ARBA" id="ARBA00005709"/>
    </source>
</evidence>
<proteinExistence type="inferred from homology"/>
<dbReference type="Pfam" id="PF00700">
    <property type="entry name" value="Flagellin_C"/>
    <property type="match status" value="1"/>
</dbReference>
<evidence type="ECO:0000256" key="3">
    <source>
        <dbReference type="RuleBase" id="RU362073"/>
    </source>
</evidence>
<dbReference type="PRINTS" id="PR00207">
    <property type="entry name" value="FLAGELLIN"/>
</dbReference>
<keyword evidence="6" id="KW-0282">Flagellum</keyword>
<dbReference type="Proteomes" id="UP000443582">
    <property type="component" value="Unassembled WGS sequence"/>
</dbReference>
<comment type="similarity">
    <text evidence="1 3">Belongs to the bacterial flagellin family.</text>
</comment>
<keyword evidence="6" id="KW-0966">Cell projection</keyword>
<dbReference type="InterPro" id="IPR042187">
    <property type="entry name" value="Flagellin_C_sub2"/>
</dbReference>
<dbReference type="PANTHER" id="PTHR42792:SF2">
    <property type="entry name" value="FLAGELLIN"/>
    <property type="match status" value="1"/>
</dbReference>
<keyword evidence="2 3" id="KW-0975">Bacterial flagellum</keyword>
<evidence type="ECO:0000259" key="4">
    <source>
        <dbReference type="Pfam" id="PF00669"/>
    </source>
</evidence>
<dbReference type="Gene3D" id="6.10.10.10">
    <property type="entry name" value="Flagellar export chaperone, C-terminal domain"/>
    <property type="match status" value="1"/>
</dbReference>
<dbReference type="Pfam" id="PF00669">
    <property type="entry name" value="Flagellin_N"/>
    <property type="match status" value="1"/>
</dbReference>
<gene>
    <name evidence="6" type="ORF">DAY19_06285</name>
</gene>
<dbReference type="PANTHER" id="PTHR42792">
    <property type="entry name" value="FLAGELLIN"/>
    <property type="match status" value="1"/>
</dbReference>
<sequence>MRVGTNVTSQLAKRMLGNVNDRHMSETRKLSGAKRIYEAAVDPAGSAIALKMTAQNRSNLQAQRNSNDSYSMLEIADATMGTMHDIAIRLKELSIQMASDTYAPSERRNADREFQQLTNEMIRVQENAQYNGTRLLDGTGRDLEMQVGIRNDAKNDRVRYNISEIMTSNRHLSAHSVNTKESARNAMQAADDMIEKISHSRSKVGSTMKRIESTTTNLQINYENSESARSKIEDTDFGESAAKKALESIKLESATAFLAQANVGPSAVAKLLD</sequence>
<keyword evidence="6" id="KW-0969">Cilium</keyword>
<comment type="function">
    <text evidence="3">Flagellin is the subunit protein which polymerizes to form the filaments of bacterial flagella.</text>
</comment>
<reference evidence="7" key="1">
    <citation type="journal article" date="2019" name="Int. J. Syst. Evol. Microbiol.">
        <title>Halobacteriovorax valvorus sp. nov., a novel prokaryotic predator isolated from coastal seawater of China.</title>
        <authorList>
            <person name="Chen M.-X."/>
        </authorList>
    </citation>
    <scope>NUCLEOTIDE SEQUENCE [LARGE SCALE GENOMIC DNA]</scope>
    <source>
        <strain evidence="7">BL9</strain>
    </source>
</reference>
<dbReference type="InterPro" id="IPR046358">
    <property type="entry name" value="Flagellin_C"/>
</dbReference>
<dbReference type="RefSeq" id="WP_114706357.1">
    <property type="nucleotide sequence ID" value="NZ_QDKL01000002.1"/>
</dbReference>
<comment type="subcellular location">
    <subcellularLocation>
        <location evidence="3">Secreted</location>
    </subcellularLocation>
    <subcellularLocation>
        <location evidence="3">Bacterial flagellum</location>
    </subcellularLocation>
</comment>
<dbReference type="EMBL" id="QDKL01000002">
    <property type="protein sequence ID" value="RZF21289.1"/>
    <property type="molecule type" value="Genomic_DNA"/>
</dbReference>
<protein>
    <recommendedName>
        <fullName evidence="3">Flagellin</fullName>
    </recommendedName>
</protein>
<keyword evidence="7" id="KW-1185">Reference proteome</keyword>
<accession>A0ABY0IFI7</accession>
<name>A0ABY0IFI7_9BACT</name>
<evidence type="ECO:0000313" key="7">
    <source>
        <dbReference type="Proteomes" id="UP000443582"/>
    </source>
</evidence>
<dbReference type="SUPFAM" id="SSF64518">
    <property type="entry name" value="Phase 1 flagellin"/>
    <property type="match status" value="1"/>
</dbReference>
<feature type="domain" description="Flagellin C-terminal" evidence="5">
    <location>
        <begin position="187"/>
        <end position="272"/>
    </location>
</feature>
<evidence type="ECO:0000313" key="6">
    <source>
        <dbReference type="EMBL" id="RZF21289.1"/>
    </source>
</evidence>
<dbReference type="Gene3D" id="1.20.1330.10">
    <property type="entry name" value="f41 fragment of flagellin, N-terminal domain"/>
    <property type="match status" value="1"/>
</dbReference>
<evidence type="ECO:0000256" key="2">
    <source>
        <dbReference type="ARBA" id="ARBA00023143"/>
    </source>
</evidence>